<comment type="similarity">
    <text evidence="1">Belongs to the 5'(3')-deoxyribonucleotidase family.</text>
</comment>
<dbReference type="Gene3D" id="3.40.50.1000">
    <property type="entry name" value="HAD superfamily/HAD-like"/>
    <property type="match status" value="1"/>
</dbReference>
<evidence type="ECO:0000256" key="1">
    <source>
        <dbReference type="ARBA" id="ARBA00009589"/>
    </source>
</evidence>
<accession>A0A9D1M1T8</accession>
<evidence type="ECO:0000313" key="3">
    <source>
        <dbReference type="Proteomes" id="UP000824093"/>
    </source>
</evidence>
<dbReference type="InterPro" id="IPR010708">
    <property type="entry name" value="5'(3')-deoxyribonucleotidase"/>
</dbReference>
<comment type="caution">
    <text evidence="2">The sequence shown here is derived from an EMBL/GenBank/DDBJ whole genome shotgun (WGS) entry which is preliminary data.</text>
</comment>
<dbReference type="InterPro" id="IPR036412">
    <property type="entry name" value="HAD-like_sf"/>
</dbReference>
<dbReference type="SUPFAM" id="SSF56784">
    <property type="entry name" value="HAD-like"/>
    <property type="match status" value="1"/>
</dbReference>
<evidence type="ECO:0000313" key="2">
    <source>
        <dbReference type="EMBL" id="HIU51992.1"/>
    </source>
</evidence>
<gene>
    <name evidence="2" type="ORF">IAB70_05175</name>
</gene>
<proteinExistence type="inferred from homology"/>
<dbReference type="AlphaFoldDB" id="A0A9D1M1T8"/>
<dbReference type="EMBL" id="DVNH01000038">
    <property type="protein sequence ID" value="HIU51992.1"/>
    <property type="molecule type" value="Genomic_DNA"/>
</dbReference>
<name>A0A9D1M1T8_9FIRM</name>
<sequence>MGNSIFVISARDNNLYTDAYKTTMKQLNKNNICCDKLICTFDKAKICVNEQIDLFIDDSIENCKKVSDMGIKTLLFNSKRNKNLNTDLNRVNSWKEIYEYILESR</sequence>
<protein>
    <submittedName>
        <fullName evidence="2">Uncharacterized protein</fullName>
    </submittedName>
</protein>
<reference evidence="2" key="1">
    <citation type="submission" date="2020-10" db="EMBL/GenBank/DDBJ databases">
        <authorList>
            <person name="Gilroy R."/>
        </authorList>
    </citation>
    <scope>NUCLEOTIDE SEQUENCE</scope>
    <source>
        <strain evidence="2">CHK195-15760</strain>
    </source>
</reference>
<dbReference type="GO" id="GO:0009264">
    <property type="term" value="P:deoxyribonucleotide catabolic process"/>
    <property type="evidence" value="ECO:0007669"/>
    <property type="project" value="InterPro"/>
</dbReference>
<dbReference type="Pfam" id="PF06941">
    <property type="entry name" value="NT5C"/>
    <property type="match status" value="1"/>
</dbReference>
<reference evidence="2" key="2">
    <citation type="journal article" date="2021" name="PeerJ">
        <title>Extensive microbial diversity within the chicken gut microbiome revealed by metagenomics and culture.</title>
        <authorList>
            <person name="Gilroy R."/>
            <person name="Ravi A."/>
            <person name="Getino M."/>
            <person name="Pursley I."/>
            <person name="Horton D.L."/>
            <person name="Alikhan N.F."/>
            <person name="Baker D."/>
            <person name="Gharbi K."/>
            <person name="Hall N."/>
            <person name="Watson M."/>
            <person name="Adriaenssens E.M."/>
            <person name="Foster-Nyarko E."/>
            <person name="Jarju S."/>
            <person name="Secka A."/>
            <person name="Antonio M."/>
            <person name="Oren A."/>
            <person name="Chaudhuri R.R."/>
            <person name="La Ragione R."/>
            <person name="Hildebrand F."/>
            <person name="Pallen M.J."/>
        </authorList>
    </citation>
    <scope>NUCLEOTIDE SEQUENCE</scope>
    <source>
        <strain evidence="2">CHK195-15760</strain>
    </source>
</reference>
<dbReference type="GO" id="GO:0008253">
    <property type="term" value="F:5'-nucleotidase activity"/>
    <property type="evidence" value="ECO:0007669"/>
    <property type="project" value="InterPro"/>
</dbReference>
<organism evidence="2 3">
    <name type="scientific">Candidatus Merdicola faecigallinarum</name>
    <dbReference type="NCBI Taxonomy" id="2840862"/>
    <lineage>
        <taxon>Bacteria</taxon>
        <taxon>Bacillati</taxon>
        <taxon>Bacillota</taxon>
        <taxon>Clostridia</taxon>
        <taxon>Candidatus Merdicola</taxon>
    </lineage>
</organism>
<dbReference type="InterPro" id="IPR023214">
    <property type="entry name" value="HAD_sf"/>
</dbReference>
<dbReference type="Proteomes" id="UP000824093">
    <property type="component" value="Unassembled WGS sequence"/>
</dbReference>